<accession>A0AA97I2M5</accession>
<dbReference type="KEGG" id="acoa:RB602_04015"/>
<keyword evidence="1" id="KW-0378">Hydrolase</keyword>
<evidence type="ECO:0000256" key="2">
    <source>
        <dbReference type="ARBA" id="ARBA00022884"/>
    </source>
</evidence>
<evidence type="ECO:0000313" key="4">
    <source>
        <dbReference type="EMBL" id="WOE75890.1"/>
    </source>
</evidence>
<evidence type="ECO:0000259" key="3">
    <source>
        <dbReference type="Pfam" id="PF10150"/>
    </source>
</evidence>
<reference evidence="4 5" key="1">
    <citation type="submission" date="2023-10" db="EMBL/GenBank/DDBJ databases">
        <title>Complete genome sequence of a Sphingomonadaceae bacterium.</title>
        <authorList>
            <person name="Yan C."/>
        </authorList>
    </citation>
    <scope>NUCLEOTIDE SEQUENCE [LARGE SCALE GENOMIC DNA]</scope>
    <source>
        <strain evidence="4 5">SCSIO 66989</strain>
    </source>
</reference>
<dbReference type="Proteomes" id="UP001302429">
    <property type="component" value="Chromosome"/>
</dbReference>
<evidence type="ECO:0000256" key="1">
    <source>
        <dbReference type="ARBA" id="ARBA00022801"/>
    </source>
</evidence>
<keyword evidence="5" id="KW-1185">Reference proteome</keyword>
<dbReference type="AlphaFoldDB" id="A0AA97I2M5"/>
<dbReference type="GO" id="GO:0016787">
    <property type="term" value="F:hydrolase activity"/>
    <property type="evidence" value="ECO:0007669"/>
    <property type="project" value="UniProtKB-KW"/>
</dbReference>
<dbReference type="Pfam" id="PF10150">
    <property type="entry name" value="RNase_E_G"/>
    <property type="match status" value="1"/>
</dbReference>
<dbReference type="InterPro" id="IPR019307">
    <property type="entry name" value="RNA-bd_AU-1/RNase_E/G"/>
</dbReference>
<evidence type="ECO:0000313" key="5">
    <source>
        <dbReference type="Proteomes" id="UP001302429"/>
    </source>
</evidence>
<gene>
    <name evidence="4" type="ORF">RB602_04015</name>
</gene>
<name>A0AA97I2M5_9SPHN</name>
<dbReference type="GO" id="GO:0003723">
    <property type="term" value="F:RNA binding"/>
    <property type="evidence" value="ECO:0007669"/>
    <property type="project" value="UniProtKB-KW"/>
</dbReference>
<sequence length="340" mass="37085">MSRWLVERGIGETRAALIEDDRLVAARIWRDSLAPHAGQILDATLETANPPQARLSDDSVVALTRVAKETSEGGNLRVRVRRGPIVERSGLHDRFKRARAVPVRSDTAQITDDWPALLGDSHHPAEMAPLSPPPAPDPLAQCGWEELMGEAISGVIAFPQGELLITPTPAMTVIDVDGSGPTPSLACNAAKTIALALHRLDIGGVIAIDFPTLERREDRQRAAEAFDAAMIGPFERTAINGFGLMQVVRKRLGPSLIELSQLRPLETSVLQLLRKAERWEQPGDIVLVVDNAGADMLNRNNVWLEQLSRRTGRSVTMQPDARSREDYHIASIASGLSQQA</sequence>
<feature type="domain" description="RNA-binding protein AU-1/Ribonuclease E/G" evidence="3">
    <location>
        <begin position="141"/>
        <end position="251"/>
    </location>
</feature>
<proteinExistence type="predicted"/>
<organism evidence="4 5">
    <name type="scientific">Alterisphingorhabdus coralli</name>
    <dbReference type="NCBI Taxonomy" id="3071408"/>
    <lineage>
        <taxon>Bacteria</taxon>
        <taxon>Pseudomonadati</taxon>
        <taxon>Pseudomonadota</taxon>
        <taxon>Alphaproteobacteria</taxon>
        <taxon>Sphingomonadales</taxon>
        <taxon>Sphingomonadaceae</taxon>
        <taxon>Alterisphingorhabdus (ex Yan et al. 2024)</taxon>
    </lineage>
</organism>
<dbReference type="RefSeq" id="WP_317083169.1">
    <property type="nucleotide sequence ID" value="NZ_CP136594.1"/>
</dbReference>
<keyword evidence="2" id="KW-0694">RNA-binding</keyword>
<protein>
    <submittedName>
        <fullName evidence="4">Ribonuclease E/G</fullName>
    </submittedName>
</protein>
<dbReference type="EMBL" id="CP136594">
    <property type="protein sequence ID" value="WOE75890.1"/>
    <property type="molecule type" value="Genomic_DNA"/>
</dbReference>